<evidence type="ECO:0000256" key="9">
    <source>
        <dbReference type="ARBA" id="ARBA00023136"/>
    </source>
</evidence>
<evidence type="ECO:0000256" key="10">
    <source>
        <dbReference type="ARBA" id="ARBA00023143"/>
    </source>
</evidence>
<accession>A0A9D1JXJ6</accession>
<comment type="caution">
    <text evidence="13">The sequence shown here is derived from an EMBL/GenBank/DDBJ whole genome shotgun (WGS) entry which is preliminary data.</text>
</comment>
<keyword evidence="4 12" id="KW-1003">Cell membrane</keyword>
<feature type="transmembrane region" description="Helical" evidence="12">
    <location>
        <begin position="227"/>
        <end position="245"/>
    </location>
</feature>
<evidence type="ECO:0000313" key="14">
    <source>
        <dbReference type="Proteomes" id="UP000886865"/>
    </source>
</evidence>
<evidence type="ECO:0000256" key="2">
    <source>
        <dbReference type="ARBA" id="ARBA00021714"/>
    </source>
</evidence>
<proteinExistence type="inferred from homology"/>
<evidence type="ECO:0000256" key="12">
    <source>
        <dbReference type="RuleBase" id="RU362069"/>
    </source>
</evidence>
<reference evidence="13" key="2">
    <citation type="journal article" date="2021" name="PeerJ">
        <title>Extensive microbial diversity within the chicken gut microbiome revealed by metagenomics and culture.</title>
        <authorList>
            <person name="Gilroy R."/>
            <person name="Ravi A."/>
            <person name="Getino M."/>
            <person name="Pursley I."/>
            <person name="Horton D.L."/>
            <person name="Alikhan N.F."/>
            <person name="Baker D."/>
            <person name="Gharbi K."/>
            <person name="Hall N."/>
            <person name="Watson M."/>
            <person name="Adriaenssens E.M."/>
            <person name="Foster-Nyarko E."/>
            <person name="Jarju S."/>
            <person name="Secka A."/>
            <person name="Antonio M."/>
            <person name="Oren A."/>
            <person name="Chaudhuri R.R."/>
            <person name="La Ragione R."/>
            <person name="Hildebrand F."/>
            <person name="Pallen M.J."/>
        </authorList>
    </citation>
    <scope>NUCLEOTIDE SEQUENCE</scope>
    <source>
        <strain evidence="13">CHK152-2871</strain>
    </source>
</reference>
<evidence type="ECO:0000256" key="11">
    <source>
        <dbReference type="ARBA" id="ARBA00023225"/>
    </source>
</evidence>
<keyword evidence="11 12" id="KW-1006">Bacterial flagellum protein export</keyword>
<feature type="transmembrane region" description="Helical" evidence="12">
    <location>
        <begin position="12"/>
        <end position="32"/>
    </location>
</feature>
<dbReference type="GO" id="GO:0044781">
    <property type="term" value="P:bacterial-type flagellum organization"/>
    <property type="evidence" value="ECO:0007669"/>
    <property type="project" value="UniProtKB-UniRule"/>
</dbReference>
<evidence type="ECO:0000256" key="4">
    <source>
        <dbReference type="ARBA" id="ARBA00022475"/>
    </source>
</evidence>
<evidence type="ECO:0000256" key="7">
    <source>
        <dbReference type="ARBA" id="ARBA00022927"/>
    </source>
</evidence>
<evidence type="ECO:0000313" key="13">
    <source>
        <dbReference type="EMBL" id="HIS73732.1"/>
    </source>
</evidence>
<keyword evidence="3 12" id="KW-0813">Transport</keyword>
<keyword evidence="13" id="KW-0966">Cell projection</keyword>
<gene>
    <name evidence="12 13" type="primary">fliP</name>
    <name evidence="13" type="ORF">IAA86_01770</name>
</gene>
<dbReference type="PANTHER" id="PTHR30587">
    <property type="entry name" value="FLAGELLAR BIOSYNTHETIC PROTEIN FLIP"/>
    <property type="match status" value="1"/>
</dbReference>
<keyword evidence="13" id="KW-0282">Flagellum</keyword>
<dbReference type="Pfam" id="PF00813">
    <property type="entry name" value="FliP"/>
    <property type="match status" value="1"/>
</dbReference>
<dbReference type="PROSITE" id="PS01060">
    <property type="entry name" value="FLIP_1"/>
    <property type="match status" value="1"/>
</dbReference>
<dbReference type="PRINTS" id="PR00951">
    <property type="entry name" value="FLGBIOSNFLIP"/>
</dbReference>
<evidence type="ECO:0000256" key="6">
    <source>
        <dbReference type="ARBA" id="ARBA00022795"/>
    </source>
</evidence>
<organism evidence="13 14">
    <name type="scientific">Candidatus Galligastranaerophilus intestinavium</name>
    <dbReference type="NCBI Taxonomy" id="2840836"/>
    <lineage>
        <taxon>Bacteria</taxon>
        <taxon>Candidatus Galligastranaerophilus</taxon>
    </lineage>
</organism>
<dbReference type="GO" id="GO:0009306">
    <property type="term" value="P:protein secretion"/>
    <property type="evidence" value="ECO:0007669"/>
    <property type="project" value="UniProtKB-UniRule"/>
</dbReference>
<reference evidence="13" key="1">
    <citation type="submission" date="2020-10" db="EMBL/GenBank/DDBJ databases">
        <authorList>
            <person name="Gilroy R."/>
        </authorList>
    </citation>
    <scope>NUCLEOTIDE SEQUENCE</scope>
    <source>
        <strain evidence="13">CHK152-2871</strain>
    </source>
</reference>
<dbReference type="Proteomes" id="UP000886865">
    <property type="component" value="Unassembled WGS sequence"/>
</dbReference>
<evidence type="ECO:0000256" key="3">
    <source>
        <dbReference type="ARBA" id="ARBA00022448"/>
    </source>
</evidence>
<comment type="subcellular location">
    <subcellularLocation>
        <location evidence="12">Cell membrane</location>
        <topology evidence="12">Multi-pass membrane protein</topology>
    </subcellularLocation>
    <subcellularLocation>
        <location evidence="12">Bacterial flagellum basal body</location>
    </subcellularLocation>
</comment>
<dbReference type="GO" id="GO:0009425">
    <property type="term" value="C:bacterial-type flagellum basal body"/>
    <property type="evidence" value="ECO:0007669"/>
    <property type="project" value="UniProtKB-SubCell"/>
</dbReference>
<dbReference type="PANTHER" id="PTHR30587:SF0">
    <property type="entry name" value="FLAGELLAR BIOSYNTHETIC PROTEIN FLIP"/>
    <property type="match status" value="1"/>
</dbReference>
<dbReference type="GO" id="GO:0005886">
    <property type="term" value="C:plasma membrane"/>
    <property type="evidence" value="ECO:0007669"/>
    <property type="project" value="UniProtKB-SubCell"/>
</dbReference>
<evidence type="ECO:0000256" key="1">
    <source>
        <dbReference type="ARBA" id="ARBA00006257"/>
    </source>
</evidence>
<keyword evidence="10" id="KW-0975">Bacterial flagellum</keyword>
<dbReference type="InterPro" id="IPR005838">
    <property type="entry name" value="T3SS_IM_P"/>
</dbReference>
<sequence length="255" mass="28339">MGRGSLKNLIKILGVFCLFLMTNIQSFAAIAFPNINIGMQGANTPQEFTQGVQVLILLTILTLAPSIIIMTTAFVRIVIVLTLTRQAIGTTSLPPSQVIIGLALILTFFVMSPTLSKINETAYQPYIKNQITQQAALDNAIKPMRTFMFKQTHDKELELFRNLAKLPKFKNPDSVPTYVLIPAFVLSELKTAFKIGFIIFLPFLVIDIVVASILVSMGMLFLPPTTIAMPFKLIMFVMVDGWYLVTKSLIEGFVM</sequence>
<keyword evidence="8 12" id="KW-1133">Transmembrane helix</keyword>
<dbReference type="PROSITE" id="PS01061">
    <property type="entry name" value="FLIP_2"/>
    <property type="match status" value="1"/>
</dbReference>
<dbReference type="NCBIfam" id="NF009438">
    <property type="entry name" value="PRK12797.1"/>
    <property type="match status" value="1"/>
</dbReference>
<protein>
    <recommendedName>
        <fullName evidence="2 12">Flagellar biosynthetic protein FliP</fullName>
    </recommendedName>
</protein>
<keyword evidence="6 12" id="KW-1005">Bacterial flagellum biogenesis</keyword>
<feature type="transmembrane region" description="Helical" evidence="12">
    <location>
        <begin position="200"/>
        <end position="221"/>
    </location>
</feature>
<feature type="transmembrane region" description="Helical" evidence="12">
    <location>
        <begin position="52"/>
        <end position="81"/>
    </location>
</feature>
<evidence type="ECO:0000256" key="5">
    <source>
        <dbReference type="ARBA" id="ARBA00022692"/>
    </source>
</evidence>
<dbReference type="EMBL" id="DVJQ01000016">
    <property type="protein sequence ID" value="HIS73732.1"/>
    <property type="molecule type" value="Genomic_DNA"/>
</dbReference>
<evidence type="ECO:0000256" key="8">
    <source>
        <dbReference type="ARBA" id="ARBA00022989"/>
    </source>
</evidence>
<comment type="function">
    <text evidence="12">Plays a role in the flagellum-specific transport system.</text>
</comment>
<dbReference type="NCBIfam" id="TIGR01103">
    <property type="entry name" value="fliP"/>
    <property type="match status" value="1"/>
</dbReference>
<comment type="similarity">
    <text evidence="1 12">Belongs to the FliP/MopC/SpaP family.</text>
</comment>
<name>A0A9D1JXJ6_9BACT</name>
<dbReference type="PRINTS" id="PR01302">
    <property type="entry name" value="TYPE3IMPPROT"/>
</dbReference>
<keyword evidence="9 12" id="KW-0472">Membrane</keyword>
<keyword evidence="7 12" id="KW-0653">Protein transport</keyword>
<keyword evidence="13" id="KW-0969">Cilium</keyword>
<dbReference type="InterPro" id="IPR005837">
    <property type="entry name" value="FliP"/>
</dbReference>
<dbReference type="AlphaFoldDB" id="A0A9D1JXJ6"/>
<keyword evidence="5 12" id="KW-0812">Transmembrane</keyword>